<evidence type="ECO:0000313" key="1">
    <source>
        <dbReference type="EMBL" id="KAG9195834.1"/>
    </source>
</evidence>
<dbReference type="InterPro" id="IPR034660">
    <property type="entry name" value="DinB/YfiT-like"/>
</dbReference>
<gene>
    <name evidence="1" type="ORF">G6011_00955</name>
</gene>
<comment type="caution">
    <text evidence="1">The sequence shown here is derived from an EMBL/GenBank/DDBJ whole genome shotgun (WGS) entry which is preliminary data.</text>
</comment>
<dbReference type="EMBL" id="JAANER010000001">
    <property type="protein sequence ID" value="KAG9195834.1"/>
    <property type="molecule type" value="Genomic_DNA"/>
</dbReference>
<accession>A0AAD4NVI5</accession>
<proteinExistence type="predicted"/>
<evidence type="ECO:0008006" key="3">
    <source>
        <dbReference type="Google" id="ProtNLM"/>
    </source>
</evidence>
<evidence type="ECO:0000313" key="2">
    <source>
        <dbReference type="Proteomes" id="UP001199106"/>
    </source>
</evidence>
<reference evidence="1" key="1">
    <citation type="submission" date="2021-07" db="EMBL/GenBank/DDBJ databases">
        <title>Genome Resource of American Ginseng Black Spot Pathogen Alternaria panax.</title>
        <authorList>
            <person name="Qiu C."/>
            <person name="Wang W."/>
            <person name="Liu Z."/>
        </authorList>
    </citation>
    <scope>NUCLEOTIDE SEQUENCE</scope>
    <source>
        <strain evidence="1">BNCC115425</strain>
    </source>
</reference>
<dbReference type="Gene3D" id="1.20.120.450">
    <property type="entry name" value="dinb family like domain"/>
    <property type="match status" value="1"/>
</dbReference>
<dbReference type="Pfam" id="PF09351">
    <property type="entry name" value="DUF1993"/>
    <property type="match status" value="1"/>
</dbReference>
<dbReference type="PANTHER" id="PTHR36922:SF1">
    <property type="entry name" value="DUF1993 DOMAIN-CONTAINING PROTEIN"/>
    <property type="match status" value="1"/>
</dbReference>
<protein>
    <recommendedName>
        <fullName evidence="3">DUF1993 domain-containing protein</fullName>
    </recommendedName>
</protein>
<dbReference type="InterPro" id="IPR018531">
    <property type="entry name" value="DUF1993"/>
</dbReference>
<organism evidence="1 2">
    <name type="scientific">Alternaria panax</name>
    <dbReference type="NCBI Taxonomy" id="48097"/>
    <lineage>
        <taxon>Eukaryota</taxon>
        <taxon>Fungi</taxon>
        <taxon>Dikarya</taxon>
        <taxon>Ascomycota</taxon>
        <taxon>Pezizomycotina</taxon>
        <taxon>Dothideomycetes</taxon>
        <taxon>Pleosporomycetidae</taxon>
        <taxon>Pleosporales</taxon>
        <taxon>Pleosporineae</taxon>
        <taxon>Pleosporaceae</taxon>
        <taxon>Alternaria</taxon>
        <taxon>Alternaria sect. Panax</taxon>
    </lineage>
</organism>
<dbReference type="PANTHER" id="PTHR36922">
    <property type="entry name" value="BLL2446 PROTEIN"/>
    <property type="match status" value="1"/>
</dbReference>
<keyword evidence="2" id="KW-1185">Reference proteome</keyword>
<name>A0AAD4NVI5_9PLEO</name>
<sequence length="115" mass="12941">MVIPSRLNSSFEPLKIPRDGKTIPELISRIKKIIEYLEAINPDGLNGREQAEVTFLGGGQSNLKVNQFTGPGVVQSFTHPYFWFHMTTAYDILRKEGVDLGKADFLGTTQTKVEW</sequence>
<dbReference type="AlphaFoldDB" id="A0AAD4NVI5"/>
<dbReference type="SUPFAM" id="SSF109854">
    <property type="entry name" value="DinB/YfiT-like putative metalloenzymes"/>
    <property type="match status" value="1"/>
</dbReference>
<dbReference type="Proteomes" id="UP001199106">
    <property type="component" value="Unassembled WGS sequence"/>
</dbReference>